<dbReference type="Gene3D" id="3.40.50.300">
    <property type="entry name" value="P-loop containing nucleotide triphosphate hydrolases"/>
    <property type="match status" value="1"/>
</dbReference>
<proteinExistence type="predicted"/>
<dbReference type="InterPro" id="IPR039421">
    <property type="entry name" value="Type_1_exporter"/>
</dbReference>
<evidence type="ECO:0000256" key="3">
    <source>
        <dbReference type="ARBA" id="ARBA00022741"/>
    </source>
</evidence>
<dbReference type="PANTHER" id="PTHR24221">
    <property type="entry name" value="ATP-BINDING CASSETTE SUB-FAMILY B"/>
    <property type="match status" value="1"/>
</dbReference>
<evidence type="ECO:0000256" key="6">
    <source>
        <dbReference type="ARBA" id="ARBA00023136"/>
    </source>
</evidence>
<comment type="caution">
    <text evidence="8">The sequence shown here is derived from an EMBL/GenBank/DDBJ whole genome shotgun (WGS) entry which is preliminary data.</text>
</comment>
<dbReference type="GO" id="GO:0005524">
    <property type="term" value="F:ATP binding"/>
    <property type="evidence" value="ECO:0007669"/>
    <property type="project" value="UniProtKB-KW"/>
</dbReference>
<evidence type="ECO:0000256" key="4">
    <source>
        <dbReference type="ARBA" id="ARBA00022840"/>
    </source>
</evidence>
<dbReference type="InterPro" id="IPR027417">
    <property type="entry name" value="P-loop_NTPase"/>
</dbReference>
<evidence type="ECO:0000256" key="2">
    <source>
        <dbReference type="ARBA" id="ARBA00022692"/>
    </source>
</evidence>
<dbReference type="PANTHER" id="PTHR24221:SF654">
    <property type="entry name" value="ATP-BINDING CASSETTE SUB-FAMILY B MEMBER 6"/>
    <property type="match status" value="1"/>
</dbReference>
<comment type="subcellular location">
    <subcellularLocation>
        <location evidence="1">Cell membrane</location>
        <topology evidence="1">Multi-pass membrane protein</topology>
    </subcellularLocation>
</comment>
<keyword evidence="2" id="KW-0812">Transmembrane</keyword>
<name>A0ABW8EKW9_STRT5</name>
<keyword evidence="5" id="KW-1133">Transmembrane helix</keyword>
<keyword evidence="9" id="KW-1185">Reference proteome</keyword>
<evidence type="ECO:0000256" key="5">
    <source>
        <dbReference type="ARBA" id="ARBA00022989"/>
    </source>
</evidence>
<dbReference type="PROSITE" id="PS50893">
    <property type="entry name" value="ABC_TRANSPORTER_2"/>
    <property type="match status" value="1"/>
</dbReference>
<feature type="domain" description="ABC transporter" evidence="7">
    <location>
        <begin position="72"/>
        <end position="305"/>
    </location>
</feature>
<dbReference type="Proteomes" id="UP001617351">
    <property type="component" value="Unassembled WGS sequence"/>
</dbReference>
<reference evidence="8 9" key="1">
    <citation type="submission" date="2024-10" db="EMBL/GenBank/DDBJ databases">
        <title>The Natural Products Discovery Center: Release of the First 8490 Sequenced Strains for Exploring Actinobacteria Biosynthetic Diversity.</title>
        <authorList>
            <person name="Kalkreuter E."/>
            <person name="Kautsar S.A."/>
            <person name="Yang D."/>
            <person name="Bader C.D."/>
            <person name="Teijaro C.N."/>
            <person name="Fluegel L."/>
            <person name="Davis C.M."/>
            <person name="Simpson J.R."/>
            <person name="Lauterbach L."/>
            <person name="Steele A.D."/>
            <person name="Gui C."/>
            <person name="Meng S."/>
            <person name="Li G."/>
            <person name="Viehrig K."/>
            <person name="Ye F."/>
            <person name="Su P."/>
            <person name="Kiefer A.F."/>
            <person name="Nichols A."/>
            <person name="Cepeda A.J."/>
            <person name="Yan W."/>
            <person name="Fan B."/>
            <person name="Jiang Y."/>
            <person name="Adhikari A."/>
            <person name="Zheng C.-J."/>
            <person name="Schuster L."/>
            <person name="Cowan T.M."/>
            <person name="Smanski M.J."/>
            <person name="Chevrette M.G."/>
            <person name="De Carvalho L.P.S."/>
            <person name="Shen B."/>
        </authorList>
    </citation>
    <scope>NUCLEOTIDE SEQUENCE [LARGE SCALE GENOMIC DNA]</scope>
    <source>
        <strain evidence="8 9">NPDC087220</strain>
    </source>
</reference>
<evidence type="ECO:0000313" key="8">
    <source>
        <dbReference type="EMBL" id="MFJ2823909.1"/>
    </source>
</evidence>
<organism evidence="8 9">
    <name type="scientific">Streptomyces toxytricini</name>
    <name type="common">Actinomyces toxytricini</name>
    <dbReference type="NCBI Taxonomy" id="67369"/>
    <lineage>
        <taxon>Bacteria</taxon>
        <taxon>Bacillati</taxon>
        <taxon>Actinomycetota</taxon>
        <taxon>Actinomycetes</taxon>
        <taxon>Kitasatosporales</taxon>
        <taxon>Streptomycetaceae</taxon>
        <taxon>Streptomyces</taxon>
    </lineage>
</organism>
<dbReference type="EMBL" id="JBIUYY010000010">
    <property type="protein sequence ID" value="MFJ2823909.1"/>
    <property type="molecule type" value="Genomic_DNA"/>
</dbReference>
<dbReference type="RefSeq" id="WP_402383813.1">
    <property type="nucleotide sequence ID" value="NZ_JBIUYY010000010.1"/>
</dbReference>
<evidence type="ECO:0000256" key="1">
    <source>
        <dbReference type="ARBA" id="ARBA00004651"/>
    </source>
</evidence>
<protein>
    <submittedName>
        <fullName evidence="8">ATP-binding cassette domain-containing protein</fullName>
    </submittedName>
</protein>
<dbReference type="Pfam" id="PF00005">
    <property type="entry name" value="ABC_tran"/>
    <property type="match status" value="1"/>
</dbReference>
<dbReference type="InterPro" id="IPR003439">
    <property type="entry name" value="ABC_transporter-like_ATP-bd"/>
</dbReference>
<dbReference type="SUPFAM" id="SSF52540">
    <property type="entry name" value="P-loop containing nucleoside triphosphate hydrolases"/>
    <property type="match status" value="1"/>
</dbReference>
<dbReference type="SMART" id="SM00382">
    <property type="entry name" value="AAA"/>
    <property type="match status" value="1"/>
</dbReference>
<keyword evidence="6" id="KW-0472">Membrane</keyword>
<dbReference type="SUPFAM" id="SSF90123">
    <property type="entry name" value="ABC transporter transmembrane region"/>
    <property type="match status" value="1"/>
</dbReference>
<gene>
    <name evidence="8" type="ORF">ACIO7M_22750</name>
</gene>
<evidence type="ECO:0000313" key="9">
    <source>
        <dbReference type="Proteomes" id="UP001617351"/>
    </source>
</evidence>
<keyword evidence="4 8" id="KW-0067">ATP-binding</keyword>
<keyword evidence="3" id="KW-0547">Nucleotide-binding</keyword>
<accession>A0ABW8EKW9</accession>
<evidence type="ECO:0000259" key="7">
    <source>
        <dbReference type="PROSITE" id="PS50893"/>
    </source>
</evidence>
<dbReference type="InterPro" id="IPR003593">
    <property type="entry name" value="AAA+_ATPase"/>
</dbReference>
<dbReference type="InterPro" id="IPR036640">
    <property type="entry name" value="ABC1_TM_sf"/>
</dbReference>
<dbReference type="Gene3D" id="1.20.1560.10">
    <property type="entry name" value="ABC transporter type 1, transmembrane domain"/>
    <property type="match status" value="1"/>
</dbReference>
<sequence>MGVASLIGFLLYLLHLVGAVAQLASGISGLRVGVVAVRRIHEVLELEPEAESGKPLVPAARQAGEHGAATAFRDAGFRYREDAPAALDGAPFDADPGGLTAVVGPSGSGKSTLFALPERFYAIDGGTARIDGRDLRDREPAALRRSIGYVEQDAPVLAGTLRADLTFAVPHAAPAGIERVLAPVRLTGLVDSLPQGLDTEVGHRGTALSGGRRQRVAIARALLRRPRVLLLDEATSQLDALTESELRDVMAEVAETTTVLVVAHRLSTATRARGILVPEDGRVRADGVHAALLRDDDLCLRLATARMLRPGGPSGP</sequence>